<keyword evidence="4" id="KW-1185">Reference proteome</keyword>
<evidence type="ECO:0000313" key="3">
    <source>
        <dbReference type="EMBL" id="VEL33437.1"/>
    </source>
</evidence>
<sequence>MDTARGNYSSLGAMTVTGIRHCGWLDATLYELAQELREHCPLARRRGARLVFTSVSPDERSTMGAYKRRQLGLVITGSGPVVIKSNGETDGTANERPLDEPFGSINGSALATTAGEHEVATKLSKLEEKALPADAGLRDWKPPLDDAGVTLLGKGFQIGDYIDVAISEPIPNNFGGLASVEARGPSRRLAVNALATLSAGSNFGVGNRMEARLGNVAVGASNPINSAQFGGPVANRVRGVY</sequence>
<dbReference type="Proteomes" id="UP000784294">
    <property type="component" value="Unassembled WGS sequence"/>
</dbReference>
<dbReference type="InterPro" id="IPR010516">
    <property type="entry name" value="SAP18"/>
</dbReference>
<dbReference type="Gene3D" id="3.10.20.550">
    <property type="entry name" value="ASAP complex, SAP18 subunit"/>
    <property type="match status" value="1"/>
</dbReference>
<proteinExistence type="inferred from homology"/>
<comment type="caution">
    <text evidence="3">The sequence shown here is derived from an EMBL/GenBank/DDBJ whole genome shotgun (WGS) entry which is preliminary data.</text>
</comment>
<gene>
    <name evidence="3" type="ORF">PXEA_LOCUS26877</name>
</gene>
<organism evidence="3 4">
    <name type="scientific">Protopolystoma xenopodis</name>
    <dbReference type="NCBI Taxonomy" id="117903"/>
    <lineage>
        <taxon>Eukaryota</taxon>
        <taxon>Metazoa</taxon>
        <taxon>Spiralia</taxon>
        <taxon>Lophotrochozoa</taxon>
        <taxon>Platyhelminthes</taxon>
        <taxon>Monogenea</taxon>
        <taxon>Polyopisthocotylea</taxon>
        <taxon>Polystomatidea</taxon>
        <taxon>Polystomatidae</taxon>
        <taxon>Protopolystoma</taxon>
    </lineage>
</organism>
<protein>
    <recommendedName>
        <fullName evidence="2">18 kDa Sin3-associated polypeptide</fullName>
    </recommendedName>
</protein>
<reference evidence="3" key="1">
    <citation type="submission" date="2018-11" db="EMBL/GenBank/DDBJ databases">
        <authorList>
            <consortium name="Pathogen Informatics"/>
        </authorList>
    </citation>
    <scope>NUCLEOTIDE SEQUENCE</scope>
</reference>
<dbReference type="GO" id="GO:0003714">
    <property type="term" value="F:transcription corepressor activity"/>
    <property type="evidence" value="ECO:0007669"/>
    <property type="project" value="TreeGrafter"/>
</dbReference>
<dbReference type="InterPro" id="IPR042534">
    <property type="entry name" value="SAP18_sf"/>
</dbReference>
<dbReference type="PANTHER" id="PTHR13082:SF0">
    <property type="entry name" value="HISTONE DEACETYLASE COMPLEX SUBUNIT SAP18"/>
    <property type="match status" value="1"/>
</dbReference>
<comment type="similarity">
    <text evidence="1">Belongs to the SAP18 family.</text>
</comment>
<evidence type="ECO:0000313" key="4">
    <source>
        <dbReference type="Proteomes" id="UP000784294"/>
    </source>
</evidence>
<dbReference type="AlphaFoldDB" id="A0A448XC58"/>
<accession>A0A448XC58</accession>
<dbReference type="EMBL" id="CAAALY010245771">
    <property type="protein sequence ID" value="VEL33437.1"/>
    <property type="molecule type" value="Genomic_DNA"/>
</dbReference>
<dbReference type="Pfam" id="PF06487">
    <property type="entry name" value="SAP18"/>
    <property type="match status" value="1"/>
</dbReference>
<evidence type="ECO:0000256" key="1">
    <source>
        <dbReference type="ARBA" id="ARBA00009143"/>
    </source>
</evidence>
<dbReference type="PANTHER" id="PTHR13082">
    <property type="entry name" value="SAP18"/>
    <property type="match status" value="1"/>
</dbReference>
<name>A0A448XC58_9PLAT</name>
<evidence type="ECO:0000256" key="2">
    <source>
        <dbReference type="ARBA" id="ARBA00030511"/>
    </source>
</evidence>
<dbReference type="GO" id="GO:0005634">
    <property type="term" value="C:nucleus"/>
    <property type="evidence" value="ECO:0007669"/>
    <property type="project" value="TreeGrafter"/>
</dbReference>
<dbReference type="OrthoDB" id="440566at2759"/>